<dbReference type="Proteomes" id="UP000229497">
    <property type="component" value="Unassembled WGS sequence"/>
</dbReference>
<feature type="domain" description="GIY-YIG" evidence="2">
    <location>
        <begin position="2"/>
        <end position="79"/>
    </location>
</feature>
<gene>
    <name evidence="3" type="ORF">COV87_01300</name>
</gene>
<sequence>MGNYATYILTNITNSVFYTGMTNNLKRRIWEHKNNSNPDSFTTKYNVHKLIWFEYFPTPEEAIIVEKRIKGWIRMKKIKLIKSRNPLFKDLSLL</sequence>
<evidence type="ECO:0000259" key="2">
    <source>
        <dbReference type="PROSITE" id="PS50164"/>
    </source>
</evidence>
<dbReference type="EMBL" id="PCVK01000035">
    <property type="protein sequence ID" value="PIQ71814.1"/>
    <property type="molecule type" value="Genomic_DNA"/>
</dbReference>
<dbReference type="InterPro" id="IPR050190">
    <property type="entry name" value="UPF0213_domain"/>
</dbReference>
<evidence type="ECO:0000313" key="4">
    <source>
        <dbReference type="Proteomes" id="UP000229497"/>
    </source>
</evidence>
<comment type="caution">
    <text evidence="3">The sequence shown here is derived from an EMBL/GenBank/DDBJ whole genome shotgun (WGS) entry which is preliminary data.</text>
</comment>
<dbReference type="InterPro" id="IPR035901">
    <property type="entry name" value="GIY-YIG_endonuc_sf"/>
</dbReference>
<dbReference type="SMART" id="SM00465">
    <property type="entry name" value="GIYc"/>
    <property type="match status" value="1"/>
</dbReference>
<dbReference type="AlphaFoldDB" id="A0A2H0KN41"/>
<dbReference type="PANTHER" id="PTHR34477:SF5">
    <property type="entry name" value="BSL5627 PROTEIN"/>
    <property type="match status" value="1"/>
</dbReference>
<protein>
    <submittedName>
        <fullName evidence="3">Excinuclease ABC subunit C</fullName>
    </submittedName>
</protein>
<reference evidence="3 4" key="1">
    <citation type="submission" date="2017-09" db="EMBL/GenBank/DDBJ databases">
        <title>Depth-based differentiation of microbial function through sediment-hosted aquifers and enrichment of novel symbionts in the deep terrestrial subsurface.</title>
        <authorList>
            <person name="Probst A.J."/>
            <person name="Ladd B."/>
            <person name="Jarett J.K."/>
            <person name="Geller-Mcgrath D.E."/>
            <person name="Sieber C.M."/>
            <person name="Emerson J.B."/>
            <person name="Anantharaman K."/>
            <person name="Thomas B.C."/>
            <person name="Malmstrom R."/>
            <person name="Stieglmeier M."/>
            <person name="Klingl A."/>
            <person name="Woyke T."/>
            <person name="Ryan C.M."/>
            <person name="Banfield J.F."/>
        </authorList>
    </citation>
    <scope>NUCLEOTIDE SEQUENCE [LARGE SCALE GENOMIC DNA]</scope>
    <source>
        <strain evidence="3">CG11_big_fil_rev_8_21_14_0_20_37_16</strain>
    </source>
</reference>
<comment type="similarity">
    <text evidence="1">Belongs to the UPF0213 family.</text>
</comment>
<dbReference type="Gene3D" id="3.40.1440.10">
    <property type="entry name" value="GIY-YIG endonuclease"/>
    <property type="match status" value="1"/>
</dbReference>
<name>A0A2H0KN41_9BACT</name>
<dbReference type="Pfam" id="PF01541">
    <property type="entry name" value="GIY-YIG"/>
    <property type="match status" value="1"/>
</dbReference>
<accession>A0A2H0KN41</accession>
<dbReference type="PANTHER" id="PTHR34477">
    <property type="entry name" value="UPF0213 PROTEIN YHBQ"/>
    <property type="match status" value="1"/>
</dbReference>
<proteinExistence type="inferred from homology"/>
<organism evidence="3 4">
    <name type="scientific">Candidatus Roizmanbacteria bacterium CG11_big_fil_rev_8_21_14_0_20_37_16</name>
    <dbReference type="NCBI Taxonomy" id="1974857"/>
    <lineage>
        <taxon>Bacteria</taxon>
        <taxon>Candidatus Roizmaniibacteriota</taxon>
    </lineage>
</organism>
<evidence type="ECO:0000256" key="1">
    <source>
        <dbReference type="ARBA" id="ARBA00007435"/>
    </source>
</evidence>
<dbReference type="SUPFAM" id="SSF82771">
    <property type="entry name" value="GIY-YIG endonuclease"/>
    <property type="match status" value="1"/>
</dbReference>
<dbReference type="PROSITE" id="PS50164">
    <property type="entry name" value="GIY_YIG"/>
    <property type="match status" value="1"/>
</dbReference>
<dbReference type="CDD" id="cd10448">
    <property type="entry name" value="GIY-YIG_unchar_3"/>
    <property type="match status" value="1"/>
</dbReference>
<dbReference type="InterPro" id="IPR000305">
    <property type="entry name" value="GIY-YIG_endonuc"/>
</dbReference>
<evidence type="ECO:0000313" key="3">
    <source>
        <dbReference type="EMBL" id="PIQ71814.1"/>
    </source>
</evidence>